<reference evidence="1 2" key="1">
    <citation type="journal article" date="2019" name="Plant Biotechnol. J.">
        <title>The red bayberry genome and genetic basis of sex determination.</title>
        <authorList>
            <person name="Jia H.M."/>
            <person name="Jia H.J."/>
            <person name="Cai Q.L."/>
            <person name="Wang Y."/>
            <person name="Zhao H.B."/>
            <person name="Yang W.F."/>
            <person name="Wang G.Y."/>
            <person name="Li Y.H."/>
            <person name="Zhan D.L."/>
            <person name="Shen Y.T."/>
            <person name="Niu Q.F."/>
            <person name="Chang L."/>
            <person name="Qiu J."/>
            <person name="Zhao L."/>
            <person name="Xie H.B."/>
            <person name="Fu W.Y."/>
            <person name="Jin J."/>
            <person name="Li X.W."/>
            <person name="Jiao Y."/>
            <person name="Zhou C.C."/>
            <person name="Tu T."/>
            <person name="Chai C.Y."/>
            <person name="Gao J.L."/>
            <person name="Fan L.J."/>
            <person name="van de Weg E."/>
            <person name="Wang J.Y."/>
            <person name="Gao Z.S."/>
        </authorList>
    </citation>
    <scope>NUCLEOTIDE SEQUENCE [LARGE SCALE GENOMIC DNA]</scope>
    <source>
        <tissue evidence="1">Leaves</tissue>
    </source>
</reference>
<evidence type="ECO:0000313" key="1">
    <source>
        <dbReference type="EMBL" id="KAB1228099.1"/>
    </source>
</evidence>
<gene>
    <name evidence="1" type="ORF">CJ030_MR4G013701</name>
</gene>
<evidence type="ECO:0000313" key="2">
    <source>
        <dbReference type="Proteomes" id="UP000516437"/>
    </source>
</evidence>
<protein>
    <submittedName>
        <fullName evidence="1">Uncharacterized protein</fullName>
    </submittedName>
</protein>
<dbReference type="EMBL" id="RXIC02000012">
    <property type="protein sequence ID" value="KAB1228099.1"/>
    <property type="molecule type" value="Genomic_DNA"/>
</dbReference>
<comment type="caution">
    <text evidence="1">The sequence shown here is derived from an EMBL/GenBank/DDBJ whole genome shotgun (WGS) entry which is preliminary data.</text>
</comment>
<dbReference type="AlphaFoldDB" id="A0A6A1WS36"/>
<organism evidence="1 2">
    <name type="scientific">Morella rubra</name>
    <name type="common">Chinese bayberry</name>
    <dbReference type="NCBI Taxonomy" id="262757"/>
    <lineage>
        <taxon>Eukaryota</taxon>
        <taxon>Viridiplantae</taxon>
        <taxon>Streptophyta</taxon>
        <taxon>Embryophyta</taxon>
        <taxon>Tracheophyta</taxon>
        <taxon>Spermatophyta</taxon>
        <taxon>Magnoliopsida</taxon>
        <taxon>eudicotyledons</taxon>
        <taxon>Gunneridae</taxon>
        <taxon>Pentapetalae</taxon>
        <taxon>rosids</taxon>
        <taxon>fabids</taxon>
        <taxon>Fagales</taxon>
        <taxon>Myricaceae</taxon>
        <taxon>Morella</taxon>
    </lineage>
</organism>
<accession>A0A6A1WS36</accession>
<proteinExistence type="predicted"/>
<sequence length="264" mass="30057">MKAEIDDLHAKQSRTSLELQVKHSKIGELQEEAHERRNQLLELMKTVAALRATRDEAVTEKTAALEKAQSLKKDLRLTRHNLQLIEADVISARLVGFQEGFETVNRVMQQTKPDHFTILPYDVLVVIALKATEDSIFDLLSLRGVCRVLQQVGAEVVVCQSCPIEELPNLSESLIQKIFVDWKFMRGFKMVTRSMEVGRPQGTYLYCMLELLTGEALAAQAKQVYHLLQRLRESYEMVWLREATILSWGPRPRAPYGCGDGFVT</sequence>
<dbReference type="Proteomes" id="UP000516437">
    <property type="component" value="Unassembled WGS sequence"/>
</dbReference>
<keyword evidence="2" id="KW-1185">Reference proteome</keyword>
<name>A0A6A1WS36_9ROSI</name>